<name>A0A7U4SV15_9BURK</name>
<accession>A0A7U4SV15</accession>
<evidence type="ECO:0000313" key="1">
    <source>
        <dbReference type="EMBL" id="QPS46816.1"/>
    </source>
</evidence>
<gene>
    <name evidence="1" type="ORF">I6G56_20210</name>
</gene>
<proteinExistence type="predicted"/>
<dbReference type="Proteomes" id="UP000594943">
    <property type="component" value="Chromosome 2"/>
</dbReference>
<organism evidence="1 2">
    <name type="scientific">Burkholderia humptydooensis</name>
    <dbReference type="NCBI Taxonomy" id="430531"/>
    <lineage>
        <taxon>Bacteria</taxon>
        <taxon>Pseudomonadati</taxon>
        <taxon>Pseudomonadota</taxon>
        <taxon>Betaproteobacteria</taxon>
        <taxon>Burkholderiales</taxon>
        <taxon>Burkholderiaceae</taxon>
        <taxon>Burkholderia</taxon>
        <taxon>pseudomallei group</taxon>
    </lineage>
</organism>
<dbReference type="AlphaFoldDB" id="A0A7U4SV15"/>
<reference evidence="1 2" key="1">
    <citation type="submission" date="2020-12" db="EMBL/GenBank/DDBJ databases">
        <title>FDA dAtabase for Regulatory Grade micrObial Sequences (FDA-ARGOS): Supporting development and validation of Infectious Disease Dx tests.</title>
        <authorList>
            <person name="Nelson B."/>
            <person name="Plummer A."/>
            <person name="Tallon L."/>
            <person name="Sadzewicz L."/>
            <person name="Zhao X."/>
            <person name="Boylan J."/>
            <person name="Ott S."/>
            <person name="Bowen H."/>
            <person name="Vavikolanu K."/>
            <person name="Mehta A."/>
            <person name="Aluvathingal J."/>
            <person name="Nadendla S."/>
            <person name="Myers T."/>
            <person name="Yan Y."/>
            <person name="Sichtig H."/>
        </authorList>
    </citation>
    <scope>NUCLEOTIDE SEQUENCE [LARGE SCALE GENOMIC DNA]</scope>
    <source>
        <strain evidence="1 2">FDAARGOS_899</strain>
    </source>
</reference>
<dbReference type="RefSeq" id="WP_004544884.1">
    <property type="nucleotide sequence ID" value="NZ_CP013382.1"/>
</dbReference>
<dbReference type="EMBL" id="CP065687">
    <property type="protein sequence ID" value="QPS46816.1"/>
    <property type="molecule type" value="Genomic_DNA"/>
</dbReference>
<sequence length="75" mass="8332">MVELEKTVDTLKVEAEIGKLMTEASKLTAEAAKLNAETMKLNAEAFKLQRESRWYPVIWATAFVGAVIGVARILH</sequence>
<protein>
    <submittedName>
        <fullName evidence="1">Uncharacterized protein</fullName>
    </submittedName>
</protein>
<evidence type="ECO:0000313" key="2">
    <source>
        <dbReference type="Proteomes" id="UP000594943"/>
    </source>
</evidence>
<dbReference type="KEGG" id="bhg:I6G56_20210"/>
<accession>A0A7T2U6Z7</accession>